<organism evidence="2 3">
    <name type="scientific">Morganella morganii</name>
    <name type="common">Proteus morganii</name>
    <dbReference type="NCBI Taxonomy" id="582"/>
    <lineage>
        <taxon>Bacteria</taxon>
        <taxon>Pseudomonadati</taxon>
        <taxon>Pseudomonadota</taxon>
        <taxon>Gammaproteobacteria</taxon>
        <taxon>Enterobacterales</taxon>
        <taxon>Morganellaceae</taxon>
        <taxon>Morganella</taxon>
    </lineage>
</organism>
<dbReference type="AlphaFoldDB" id="A0AAE4FF15"/>
<dbReference type="EMBL" id="JAPKIY010000017">
    <property type="protein sequence ID" value="MDS0898776.1"/>
    <property type="molecule type" value="Genomic_DNA"/>
</dbReference>
<feature type="region of interest" description="Disordered" evidence="1">
    <location>
        <begin position="91"/>
        <end position="110"/>
    </location>
</feature>
<evidence type="ECO:0000256" key="1">
    <source>
        <dbReference type="SAM" id="MobiDB-lite"/>
    </source>
</evidence>
<evidence type="ECO:0000313" key="2">
    <source>
        <dbReference type="EMBL" id="MDS0898776.1"/>
    </source>
</evidence>
<name>A0AAE4FF15_MORMO</name>
<proteinExistence type="predicted"/>
<evidence type="ECO:0000313" key="3">
    <source>
        <dbReference type="Proteomes" id="UP001182247"/>
    </source>
</evidence>
<accession>A0AAE4FF15</accession>
<sequence>MTQPSGQPAIRVKVGRARLSESFSSPVTATLDDGRAVTIPGIYFQRNISLSFNDRTGILHGTPTEYGEFPVRVVWELAPKKRFSSDIHFAVDPGSHSTSTTPAPAGFPPQ</sequence>
<comment type="caution">
    <text evidence="2">The sequence shown here is derived from an EMBL/GenBank/DDBJ whole genome shotgun (WGS) entry which is preliminary data.</text>
</comment>
<gene>
    <name evidence="2" type="ORF">OSC06_12395</name>
</gene>
<reference evidence="2" key="1">
    <citation type="submission" date="2023-02" db="EMBL/GenBank/DDBJ databases">
        <title>Detection, antimicrobial susceptibility and genomic characterization of NDM-producing species of Morganellaceae, Yersiniaceae, and Enterobacteriaceae other than Klebsiella.</title>
        <authorList>
            <person name="Camargo C.H."/>
            <person name="Sacchi C.T."/>
            <person name="Campos K.R."/>
        </authorList>
    </citation>
    <scope>NUCLEOTIDE SEQUENCE</scope>
    <source>
        <strain evidence="2">1189_21</strain>
    </source>
</reference>
<dbReference type="Proteomes" id="UP001182247">
    <property type="component" value="Unassembled WGS sequence"/>
</dbReference>
<protein>
    <submittedName>
        <fullName evidence="2">Uncharacterized protein</fullName>
    </submittedName>
</protein>
<dbReference type="RefSeq" id="WP_230486455.1">
    <property type="nucleotide sequence ID" value="NZ_CAXOML010000015.1"/>
</dbReference>